<dbReference type="NCBIfam" id="TIGR00455">
    <property type="entry name" value="apsK"/>
    <property type="match status" value="1"/>
</dbReference>
<evidence type="ECO:0000256" key="1">
    <source>
        <dbReference type="ARBA" id="ARBA00001823"/>
    </source>
</evidence>
<dbReference type="InterPro" id="IPR059117">
    <property type="entry name" value="APS_kinase_dom"/>
</dbReference>
<dbReference type="SUPFAM" id="SSF52540">
    <property type="entry name" value="P-loop containing nucleoside triphosphate hydrolases"/>
    <property type="match status" value="1"/>
</dbReference>
<dbReference type="Proteomes" id="UP000199365">
    <property type="component" value="Unassembled WGS sequence"/>
</dbReference>
<dbReference type="PANTHER" id="PTHR11055">
    <property type="entry name" value="BIFUNCTIONAL 3'-PHOSPHOADENOSINE 5'-PHOSPHOSULFATE SYNTHASE"/>
    <property type="match status" value="1"/>
</dbReference>
<evidence type="ECO:0000256" key="11">
    <source>
        <dbReference type="ARBA" id="ARBA00029724"/>
    </source>
</evidence>
<dbReference type="InterPro" id="IPR002891">
    <property type="entry name" value="APS"/>
</dbReference>
<dbReference type="PANTHER" id="PTHR11055:SF63">
    <property type="entry name" value="ADENYLYL-SULFATE KINASE 1, CHLOROPLASTIC"/>
    <property type="match status" value="1"/>
</dbReference>
<accession>A0A1H1JHS3</accession>
<evidence type="ECO:0000256" key="14">
    <source>
        <dbReference type="HAMAP-Rule" id="MF_00065"/>
    </source>
</evidence>
<feature type="domain" description="APS kinase" evidence="16">
    <location>
        <begin position="31"/>
        <end position="180"/>
    </location>
</feature>
<keyword evidence="7 14" id="KW-0808">Transferase</keyword>
<keyword evidence="10 14" id="KW-0067">ATP-binding</keyword>
<comment type="pathway">
    <text evidence="3 14 15">Sulfur metabolism; hydrogen sulfide biosynthesis; sulfite from sulfate: step 2/3.</text>
</comment>
<dbReference type="Pfam" id="PF01583">
    <property type="entry name" value="APS_kinase"/>
    <property type="match status" value="1"/>
</dbReference>
<organism evidence="17 18">
    <name type="scientific">Paraburkholderia tuberum</name>
    <dbReference type="NCBI Taxonomy" id="157910"/>
    <lineage>
        <taxon>Bacteria</taxon>
        <taxon>Pseudomonadati</taxon>
        <taxon>Pseudomonadota</taxon>
        <taxon>Betaproteobacteria</taxon>
        <taxon>Burkholderiales</taxon>
        <taxon>Burkholderiaceae</taxon>
        <taxon>Paraburkholderia</taxon>
    </lineage>
</organism>
<keyword evidence="8 14" id="KW-0547">Nucleotide-binding</keyword>
<dbReference type="NCBIfam" id="NF003013">
    <property type="entry name" value="PRK03846.1"/>
    <property type="match status" value="1"/>
</dbReference>
<dbReference type="GO" id="GO:0000103">
    <property type="term" value="P:sulfate assimilation"/>
    <property type="evidence" value="ECO:0007669"/>
    <property type="project" value="UniProtKB-UniRule"/>
</dbReference>
<evidence type="ECO:0000256" key="12">
    <source>
        <dbReference type="ARBA" id="ARBA00031393"/>
    </source>
</evidence>
<evidence type="ECO:0000313" key="18">
    <source>
        <dbReference type="Proteomes" id="UP000199365"/>
    </source>
</evidence>
<dbReference type="EMBL" id="FNKX01000002">
    <property type="protein sequence ID" value="SDR49470.1"/>
    <property type="molecule type" value="Genomic_DNA"/>
</dbReference>
<evidence type="ECO:0000256" key="13">
    <source>
        <dbReference type="ARBA" id="ARBA00031464"/>
    </source>
</evidence>
<dbReference type="UniPathway" id="UPA00140">
    <property type="reaction ID" value="UER00205"/>
</dbReference>
<protein>
    <recommendedName>
        <fullName evidence="6 14">Adenylyl-sulfate kinase</fullName>
        <ecNumber evidence="5 14">2.7.1.25</ecNumber>
    </recommendedName>
    <alternativeName>
        <fullName evidence="12 14">APS kinase</fullName>
    </alternativeName>
    <alternativeName>
        <fullName evidence="13 14">ATP adenosine-5'-phosphosulfate 3'-phosphotransferase</fullName>
    </alternativeName>
    <alternativeName>
        <fullName evidence="11 14">Adenosine-5'-phosphosulfate kinase</fullName>
    </alternativeName>
</protein>
<dbReference type="InterPro" id="IPR027417">
    <property type="entry name" value="P-loop_NTPase"/>
</dbReference>
<evidence type="ECO:0000256" key="8">
    <source>
        <dbReference type="ARBA" id="ARBA00022741"/>
    </source>
</evidence>
<dbReference type="GO" id="GO:0070814">
    <property type="term" value="P:hydrogen sulfide biosynthetic process"/>
    <property type="evidence" value="ECO:0007669"/>
    <property type="project" value="UniProtKB-UniRule"/>
</dbReference>
<evidence type="ECO:0000256" key="10">
    <source>
        <dbReference type="ARBA" id="ARBA00022840"/>
    </source>
</evidence>
<evidence type="ECO:0000256" key="6">
    <source>
        <dbReference type="ARBA" id="ARBA00018163"/>
    </source>
</evidence>
<dbReference type="AlphaFoldDB" id="A0A1H1JHS3"/>
<evidence type="ECO:0000256" key="3">
    <source>
        <dbReference type="ARBA" id="ARBA00004806"/>
    </source>
</evidence>
<evidence type="ECO:0000256" key="2">
    <source>
        <dbReference type="ARBA" id="ARBA00002632"/>
    </source>
</evidence>
<evidence type="ECO:0000256" key="4">
    <source>
        <dbReference type="ARBA" id="ARBA00007008"/>
    </source>
</evidence>
<dbReference type="EC" id="2.7.1.25" evidence="5 14"/>
<dbReference type="CDD" id="cd02027">
    <property type="entry name" value="APSK"/>
    <property type="match status" value="1"/>
</dbReference>
<comment type="catalytic activity">
    <reaction evidence="1 14 15">
        <text>adenosine 5'-phosphosulfate + ATP = 3'-phosphoadenylyl sulfate + ADP + H(+)</text>
        <dbReference type="Rhea" id="RHEA:24152"/>
        <dbReference type="ChEBI" id="CHEBI:15378"/>
        <dbReference type="ChEBI" id="CHEBI:30616"/>
        <dbReference type="ChEBI" id="CHEBI:58243"/>
        <dbReference type="ChEBI" id="CHEBI:58339"/>
        <dbReference type="ChEBI" id="CHEBI:456216"/>
        <dbReference type="EC" id="2.7.1.25"/>
    </reaction>
</comment>
<name>A0A1H1JHS3_9BURK</name>
<evidence type="ECO:0000259" key="16">
    <source>
        <dbReference type="Pfam" id="PF01583"/>
    </source>
</evidence>
<evidence type="ECO:0000256" key="5">
    <source>
        <dbReference type="ARBA" id="ARBA00012121"/>
    </source>
</evidence>
<evidence type="ECO:0000313" key="17">
    <source>
        <dbReference type="EMBL" id="SDR49470.1"/>
    </source>
</evidence>
<evidence type="ECO:0000256" key="9">
    <source>
        <dbReference type="ARBA" id="ARBA00022777"/>
    </source>
</evidence>
<sequence>MDLTDIASSDISWHTMHVDKLSRAKQKNQKAAVLWLTGLSASGKSTIASMLERRLHSNGSHTYVLDGDNVRFGLNRDLGFSDRDRVENIRRVAEVARLMVDAGLLVIVSFISPFRVDRDAARELFDETEFIEVFVETPIAECVRRDPKGLYARALRGEIKNFTGLDSPYEVPESPEIRLDTVGHSVEKTVERVEVWLKERGFLND</sequence>
<dbReference type="GO" id="GO:0005524">
    <property type="term" value="F:ATP binding"/>
    <property type="evidence" value="ECO:0007669"/>
    <property type="project" value="UniProtKB-UniRule"/>
</dbReference>
<feature type="binding site" evidence="14">
    <location>
        <begin position="38"/>
        <end position="45"/>
    </location>
    <ligand>
        <name>ATP</name>
        <dbReference type="ChEBI" id="CHEBI:30616"/>
    </ligand>
</feature>
<dbReference type="GO" id="GO:0004020">
    <property type="term" value="F:adenylylsulfate kinase activity"/>
    <property type="evidence" value="ECO:0007669"/>
    <property type="project" value="UniProtKB-UniRule"/>
</dbReference>
<dbReference type="Gene3D" id="3.40.50.300">
    <property type="entry name" value="P-loop containing nucleotide triphosphate hydrolases"/>
    <property type="match status" value="1"/>
</dbReference>
<comment type="similarity">
    <text evidence="4 14 15">Belongs to the APS kinase family.</text>
</comment>
<keyword evidence="18" id="KW-1185">Reference proteome</keyword>
<feature type="active site" description="Phosphoserine intermediate" evidence="14">
    <location>
        <position position="112"/>
    </location>
</feature>
<keyword evidence="9 14" id="KW-0418">Kinase</keyword>
<dbReference type="HAMAP" id="MF_00065">
    <property type="entry name" value="Adenylyl_sulf_kinase"/>
    <property type="match status" value="1"/>
</dbReference>
<dbReference type="RefSeq" id="WP_090807528.1">
    <property type="nucleotide sequence ID" value="NZ_FNKX01000002.1"/>
</dbReference>
<keyword evidence="14" id="KW-0597">Phosphoprotein</keyword>
<dbReference type="FunFam" id="3.40.50.300:FF:000212">
    <property type="entry name" value="Adenylyl-sulfate kinase"/>
    <property type="match status" value="1"/>
</dbReference>
<evidence type="ECO:0000256" key="15">
    <source>
        <dbReference type="RuleBase" id="RU004347"/>
    </source>
</evidence>
<reference evidence="18" key="1">
    <citation type="submission" date="2016-10" db="EMBL/GenBank/DDBJ databases">
        <authorList>
            <person name="Varghese N."/>
            <person name="Submissions S."/>
        </authorList>
    </citation>
    <scope>NUCLEOTIDE SEQUENCE [LARGE SCALE GENOMIC DNA]</scope>
    <source>
        <strain evidence="18">DUS833</strain>
    </source>
</reference>
<evidence type="ECO:0000256" key="7">
    <source>
        <dbReference type="ARBA" id="ARBA00022679"/>
    </source>
</evidence>
<gene>
    <name evidence="14" type="primary">cysC</name>
    <name evidence="17" type="ORF">SAMN05445850_4866</name>
</gene>
<comment type="function">
    <text evidence="2 14 15">Catalyzes the synthesis of activated sulfate.</text>
</comment>
<proteinExistence type="inferred from homology"/>
<dbReference type="STRING" id="157910.SAMN05445850_4866"/>